<accession>A0ABQ1RHK4</accession>
<sequence>MVNPASTAHSDVSTALRELAWAIHRTAPERAGVGPIPTTEIALLKQVIDNPGSTVGDLAAALGLQQPNVSTAIRVLVARGFITREKSEEDRRVSLLFPTPLGVSEHTAISEAWSSPVDAALEELSAKQRAALDAATEAIVALHQSLRRASTD</sequence>
<dbReference type="Pfam" id="PF12802">
    <property type="entry name" value="MarR_2"/>
    <property type="match status" value="1"/>
</dbReference>
<reference evidence="6" key="1">
    <citation type="journal article" date="2019" name="Int. J. Syst. Evol. Microbiol.">
        <title>The Global Catalogue of Microorganisms (GCM) 10K type strain sequencing project: providing services to taxonomists for standard genome sequencing and annotation.</title>
        <authorList>
            <consortium name="The Broad Institute Genomics Platform"/>
            <consortium name="The Broad Institute Genome Sequencing Center for Infectious Disease"/>
            <person name="Wu L."/>
            <person name="Ma J."/>
        </authorList>
    </citation>
    <scope>NUCLEOTIDE SEQUENCE [LARGE SCALE GENOMIC DNA]</scope>
    <source>
        <strain evidence="6">CCM 7640</strain>
    </source>
</reference>
<evidence type="ECO:0000256" key="1">
    <source>
        <dbReference type="ARBA" id="ARBA00023015"/>
    </source>
</evidence>
<dbReference type="Gene3D" id="1.10.10.10">
    <property type="entry name" value="Winged helix-like DNA-binding domain superfamily/Winged helix DNA-binding domain"/>
    <property type="match status" value="1"/>
</dbReference>
<keyword evidence="3" id="KW-0804">Transcription</keyword>
<dbReference type="InterPro" id="IPR000835">
    <property type="entry name" value="HTH_MarR-typ"/>
</dbReference>
<dbReference type="InterPro" id="IPR036388">
    <property type="entry name" value="WH-like_DNA-bd_sf"/>
</dbReference>
<evidence type="ECO:0000256" key="3">
    <source>
        <dbReference type="ARBA" id="ARBA00023163"/>
    </source>
</evidence>
<dbReference type="PANTHER" id="PTHR33164">
    <property type="entry name" value="TRANSCRIPTIONAL REGULATOR, MARR FAMILY"/>
    <property type="match status" value="1"/>
</dbReference>
<dbReference type="InterPro" id="IPR039422">
    <property type="entry name" value="MarR/SlyA-like"/>
</dbReference>
<protein>
    <submittedName>
        <fullName evidence="5">MarR family transcriptional regulator</fullName>
    </submittedName>
</protein>
<dbReference type="InterPro" id="IPR036390">
    <property type="entry name" value="WH_DNA-bd_sf"/>
</dbReference>
<dbReference type="PROSITE" id="PS50995">
    <property type="entry name" value="HTH_MARR_2"/>
    <property type="match status" value="1"/>
</dbReference>
<organism evidence="5 6">
    <name type="scientific">Microbacterium murale</name>
    <dbReference type="NCBI Taxonomy" id="1081040"/>
    <lineage>
        <taxon>Bacteria</taxon>
        <taxon>Bacillati</taxon>
        <taxon>Actinomycetota</taxon>
        <taxon>Actinomycetes</taxon>
        <taxon>Micrococcales</taxon>
        <taxon>Microbacteriaceae</taxon>
        <taxon>Microbacterium</taxon>
    </lineage>
</organism>
<dbReference type="InterPro" id="IPR011991">
    <property type="entry name" value="ArsR-like_HTH"/>
</dbReference>
<keyword evidence="1" id="KW-0805">Transcription regulation</keyword>
<evidence type="ECO:0000259" key="4">
    <source>
        <dbReference type="PROSITE" id="PS50995"/>
    </source>
</evidence>
<dbReference type="Proteomes" id="UP000629365">
    <property type="component" value="Unassembled WGS sequence"/>
</dbReference>
<dbReference type="InterPro" id="IPR023187">
    <property type="entry name" value="Tscrpt_reg_MarR-type_CS"/>
</dbReference>
<evidence type="ECO:0000313" key="5">
    <source>
        <dbReference type="EMBL" id="GGD70567.1"/>
    </source>
</evidence>
<dbReference type="PANTHER" id="PTHR33164:SF43">
    <property type="entry name" value="HTH-TYPE TRANSCRIPTIONAL REPRESSOR YETL"/>
    <property type="match status" value="1"/>
</dbReference>
<gene>
    <name evidence="5" type="ORF">GCM10007269_12220</name>
</gene>
<dbReference type="CDD" id="cd00090">
    <property type="entry name" value="HTH_ARSR"/>
    <property type="match status" value="1"/>
</dbReference>
<evidence type="ECO:0000313" key="6">
    <source>
        <dbReference type="Proteomes" id="UP000629365"/>
    </source>
</evidence>
<feature type="domain" description="HTH marR-type" evidence="4">
    <location>
        <begin position="9"/>
        <end position="141"/>
    </location>
</feature>
<keyword evidence="2" id="KW-0238">DNA-binding</keyword>
<evidence type="ECO:0000256" key="2">
    <source>
        <dbReference type="ARBA" id="ARBA00023125"/>
    </source>
</evidence>
<dbReference type="SUPFAM" id="SSF46785">
    <property type="entry name" value="Winged helix' DNA-binding domain"/>
    <property type="match status" value="1"/>
</dbReference>
<dbReference type="SMART" id="SM00347">
    <property type="entry name" value="HTH_MARR"/>
    <property type="match status" value="1"/>
</dbReference>
<dbReference type="PROSITE" id="PS01117">
    <property type="entry name" value="HTH_MARR_1"/>
    <property type="match status" value="1"/>
</dbReference>
<dbReference type="RefSeq" id="WP_229702793.1">
    <property type="nucleotide sequence ID" value="NZ_BMCM01000001.1"/>
</dbReference>
<proteinExistence type="predicted"/>
<comment type="caution">
    <text evidence="5">The sequence shown here is derived from an EMBL/GenBank/DDBJ whole genome shotgun (WGS) entry which is preliminary data.</text>
</comment>
<name>A0ABQ1RHK4_9MICO</name>
<dbReference type="EMBL" id="BMCM01000001">
    <property type="protein sequence ID" value="GGD70567.1"/>
    <property type="molecule type" value="Genomic_DNA"/>
</dbReference>
<keyword evidence="6" id="KW-1185">Reference proteome</keyword>